<dbReference type="InterPro" id="IPR034733">
    <property type="entry name" value="AcCoA_carboxyl_beta"/>
</dbReference>
<protein>
    <submittedName>
        <fullName evidence="3">Unannotated protein</fullName>
    </submittedName>
</protein>
<evidence type="ECO:0000259" key="2">
    <source>
        <dbReference type="PROSITE" id="PS50989"/>
    </source>
</evidence>
<dbReference type="PROSITE" id="PS50989">
    <property type="entry name" value="COA_CT_CTER"/>
    <property type="match status" value="1"/>
</dbReference>
<dbReference type="PROSITE" id="PS50980">
    <property type="entry name" value="COA_CT_NTER"/>
    <property type="match status" value="1"/>
</dbReference>
<dbReference type="InterPro" id="IPR051047">
    <property type="entry name" value="AccD/PCCB"/>
</dbReference>
<dbReference type="AlphaFoldDB" id="A0A6J6HXN5"/>
<evidence type="ECO:0000313" key="3">
    <source>
        <dbReference type="EMBL" id="CAB4618851.1"/>
    </source>
</evidence>
<dbReference type="GO" id="GO:0004658">
    <property type="term" value="F:propionyl-CoA carboxylase activity"/>
    <property type="evidence" value="ECO:0007669"/>
    <property type="project" value="TreeGrafter"/>
</dbReference>
<accession>A0A6J6HXN5</accession>
<proteinExistence type="predicted"/>
<dbReference type="Pfam" id="PF01039">
    <property type="entry name" value="Carboxyl_trans"/>
    <property type="match status" value="1"/>
</dbReference>
<dbReference type="InterPro" id="IPR011763">
    <property type="entry name" value="COA_CT_C"/>
</dbReference>
<feature type="domain" description="CoA carboxyltransferase N-terminal" evidence="1">
    <location>
        <begin position="1"/>
        <end position="211"/>
    </location>
</feature>
<dbReference type="InterPro" id="IPR029045">
    <property type="entry name" value="ClpP/crotonase-like_dom_sf"/>
</dbReference>
<dbReference type="Gene3D" id="3.90.226.10">
    <property type="entry name" value="2-enoyl-CoA Hydratase, Chain A, domain 1"/>
    <property type="match status" value="2"/>
</dbReference>
<evidence type="ECO:0000259" key="1">
    <source>
        <dbReference type="PROSITE" id="PS50980"/>
    </source>
</evidence>
<name>A0A6J6HXN5_9ZZZZ</name>
<sequence length="462" mass="48624">MTPPPPPPPSTGHTVQLRSRVPGVVRAEITSIDTIHGLRSIVRVRIGRTEKAGALSPRDGESIAEAAHAALAERLPVVVELSSTGADIGEGLAALHGWGQAAKALTACSGIVPTVITVSGPAVSGPALMLGLADHVVMTEEAYAFVSGPHMVRQFTGVPIAAVDLGGAANHARHTGVASVVVADDDAAREAVAALFDYLPSHNDELPPVIPTDDPVDRLTPEAGAIIPATATGSYDVRTVMRSLSDDGEILEQKAAWAPNLVTAFASIGGRPIGFVANQPCALAGTLDIPASQKGARFVSFCDAFNIPLVTLVDTPGFYPGKDLEWRGMIRHGAQMAFAYARATVPRVNVTLRKSYGGAYIVMDSKQMGNDLALAWPSAEIAVMGAKGAVEILHRRATPEERLELETAYEARLLNPYIAADRGFIDAVIDPADTRREIAAALAVLENKREKLGPRSHDNTPL</sequence>
<dbReference type="PANTHER" id="PTHR43842">
    <property type="entry name" value="PROPIONYL-COA CARBOXYLASE BETA CHAIN"/>
    <property type="match status" value="1"/>
</dbReference>
<reference evidence="3" key="1">
    <citation type="submission" date="2020-05" db="EMBL/GenBank/DDBJ databases">
        <authorList>
            <person name="Chiriac C."/>
            <person name="Salcher M."/>
            <person name="Ghai R."/>
            <person name="Kavagutti S V."/>
        </authorList>
    </citation>
    <scope>NUCLEOTIDE SEQUENCE</scope>
</reference>
<dbReference type="PANTHER" id="PTHR43842:SF2">
    <property type="entry name" value="PROPIONYL-COA CARBOXYLASE BETA CHAIN, MITOCHONDRIAL"/>
    <property type="match status" value="1"/>
</dbReference>
<dbReference type="EMBL" id="CAEZUP010000082">
    <property type="protein sequence ID" value="CAB4618851.1"/>
    <property type="molecule type" value="Genomic_DNA"/>
</dbReference>
<gene>
    <name evidence="3" type="ORF">UFOPK1835_01605</name>
</gene>
<feature type="domain" description="CoA carboxyltransferase C-terminal" evidence="2">
    <location>
        <begin position="211"/>
        <end position="454"/>
    </location>
</feature>
<organism evidence="3">
    <name type="scientific">freshwater metagenome</name>
    <dbReference type="NCBI Taxonomy" id="449393"/>
    <lineage>
        <taxon>unclassified sequences</taxon>
        <taxon>metagenomes</taxon>
        <taxon>ecological metagenomes</taxon>
    </lineage>
</organism>
<dbReference type="SUPFAM" id="SSF52096">
    <property type="entry name" value="ClpP/crotonase"/>
    <property type="match status" value="2"/>
</dbReference>
<dbReference type="InterPro" id="IPR011762">
    <property type="entry name" value="COA_CT_N"/>
</dbReference>